<dbReference type="Pfam" id="PF00026">
    <property type="entry name" value="Asp"/>
    <property type="match status" value="1"/>
</dbReference>
<evidence type="ECO:0000313" key="4">
    <source>
        <dbReference type="Proteomes" id="UP000230423"/>
    </source>
</evidence>
<dbReference type="PANTHER" id="PTHR47966:SF45">
    <property type="entry name" value="PEPTIDASE A1 DOMAIN-CONTAINING PROTEIN"/>
    <property type="match status" value="1"/>
</dbReference>
<dbReference type="Gene3D" id="2.40.70.10">
    <property type="entry name" value="Acid Proteases"/>
    <property type="match status" value="1"/>
</dbReference>
<dbReference type="EMBL" id="KZ404687">
    <property type="protein sequence ID" value="PIO53904.1"/>
    <property type="molecule type" value="Genomic_DNA"/>
</dbReference>
<keyword evidence="4" id="KW-1185">Reference proteome</keyword>
<evidence type="ECO:0000313" key="3">
    <source>
        <dbReference type="EMBL" id="PIO53904.1"/>
    </source>
</evidence>
<dbReference type="GO" id="GO:0004190">
    <property type="term" value="F:aspartic-type endopeptidase activity"/>
    <property type="evidence" value="ECO:0007669"/>
    <property type="project" value="InterPro"/>
</dbReference>
<name>A0A2G9T7K3_TELCI</name>
<gene>
    <name evidence="3" type="ORF">TELCIR_24745</name>
</gene>
<dbReference type="GO" id="GO:0006508">
    <property type="term" value="P:proteolysis"/>
    <property type="evidence" value="ECO:0007669"/>
    <property type="project" value="InterPro"/>
</dbReference>
<feature type="non-terminal residue" evidence="3">
    <location>
        <position position="88"/>
    </location>
</feature>
<dbReference type="GO" id="GO:0005764">
    <property type="term" value="C:lysosome"/>
    <property type="evidence" value="ECO:0007669"/>
    <property type="project" value="TreeGrafter"/>
</dbReference>
<sequence>GTGAADGFYGEDTVRFGGVGSDQLAVPNTVFGQATTLSVFFADQPIDGILGLAFKTIAVDGVTPVFINAVDQGLVDQPIFTVFLEHVG</sequence>
<dbReference type="InterPro" id="IPR033121">
    <property type="entry name" value="PEPTIDASE_A1"/>
</dbReference>
<feature type="non-terminal residue" evidence="3">
    <location>
        <position position="1"/>
    </location>
</feature>
<proteinExistence type="inferred from homology"/>
<dbReference type="SUPFAM" id="SSF50630">
    <property type="entry name" value="Acid proteases"/>
    <property type="match status" value="1"/>
</dbReference>
<evidence type="ECO:0000256" key="1">
    <source>
        <dbReference type="ARBA" id="ARBA00007447"/>
    </source>
</evidence>
<dbReference type="PANTHER" id="PTHR47966">
    <property type="entry name" value="BETA-SITE APP-CLEAVING ENZYME, ISOFORM A-RELATED"/>
    <property type="match status" value="1"/>
</dbReference>
<organism evidence="3 4">
    <name type="scientific">Teladorsagia circumcincta</name>
    <name type="common">Brown stomach worm</name>
    <name type="synonym">Ostertagia circumcincta</name>
    <dbReference type="NCBI Taxonomy" id="45464"/>
    <lineage>
        <taxon>Eukaryota</taxon>
        <taxon>Metazoa</taxon>
        <taxon>Ecdysozoa</taxon>
        <taxon>Nematoda</taxon>
        <taxon>Chromadorea</taxon>
        <taxon>Rhabditida</taxon>
        <taxon>Rhabditina</taxon>
        <taxon>Rhabditomorpha</taxon>
        <taxon>Strongyloidea</taxon>
        <taxon>Trichostrongylidae</taxon>
        <taxon>Teladorsagia</taxon>
    </lineage>
</organism>
<dbReference type="AlphaFoldDB" id="A0A2G9T7K3"/>
<dbReference type="PROSITE" id="PS51767">
    <property type="entry name" value="PEPTIDASE_A1"/>
    <property type="match status" value="1"/>
</dbReference>
<evidence type="ECO:0000259" key="2">
    <source>
        <dbReference type="PROSITE" id="PS51767"/>
    </source>
</evidence>
<dbReference type="OrthoDB" id="5866118at2759"/>
<dbReference type="Proteomes" id="UP000230423">
    <property type="component" value="Unassembled WGS sequence"/>
</dbReference>
<accession>A0A2G9T7K3</accession>
<comment type="similarity">
    <text evidence="1">Belongs to the peptidase A1 family.</text>
</comment>
<dbReference type="InterPro" id="IPR021109">
    <property type="entry name" value="Peptidase_aspartic_dom_sf"/>
</dbReference>
<reference evidence="3 4" key="1">
    <citation type="submission" date="2015-09" db="EMBL/GenBank/DDBJ databases">
        <title>Draft genome of the parasitic nematode Teladorsagia circumcincta isolate WARC Sus (inbred).</title>
        <authorList>
            <person name="Mitreva M."/>
        </authorList>
    </citation>
    <scope>NUCLEOTIDE SEQUENCE [LARGE SCALE GENOMIC DNA]</scope>
    <source>
        <strain evidence="3 4">S</strain>
    </source>
</reference>
<dbReference type="InterPro" id="IPR001461">
    <property type="entry name" value="Aspartic_peptidase_A1"/>
</dbReference>
<feature type="domain" description="Peptidase A1" evidence="2">
    <location>
        <begin position="1"/>
        <end position="88"/>
    </location>
</feature>
<protein>
    <recommendedName>
        <fullName evidence="2">Peptidase A1 domain-containing protein</fullName>
    </recommendedName>
</protein>